<dbReference type="InterPro" id="IPR001650">
    <property type="entry name" value="Helicase_C-like"/>
</dbReference>
<keyword evidence="4" id="KW-0489">Methyltransferase</keyword>
<keyword evidence="1" id="KW-0175">Coiled coil</keyword>
<feature type="region of interest" description="Disordered" evidence="2">
    <location>
        <begin position="1701"/>
        <end position="1748"/>
    </location>
</feature>
<feature type="coiled-coil region" evidence="1">
    <location>
        <begin position="1015"/>
        <end position="1046"/>
    </location>
</feature>
<dbReference type="EMBL" id="NIDE01000010">
    <property type="protein sequence ID" value="OWK39469.1"/>
    <property type="molecule type" value="Genomic_DNA"/>
</dbReference>
<feature type="coiled-coil region" evidence="1">
    <location>
        <begin position="1505"/>
        <end position="1532"/>
    </location>
</feature>
<evidence type="ECO:0000313" key="5">
    <source>
        <dbReference type="Proteomes" id="UP000214646"/>
    </source>
</evidence>
<feature type="compositionally biased region" description="Basic and acidic residues" evidence="2">
    <location>
        <begin position="1726"/>
        <end position="1735"/>
    </location>
</feature>
<dbReference type="SUPFAM" id="SSF53335">
    <property type="entry name" value="S-adenosyl-L-methionine-dependent methyltransferases"/>
    <property type="match status" value="1"/>
</dbReference>
<dbReference type="InterPro" id="IPR027417">
    <property type="entry name" value="P-loop_NTPase"/>
</dbReference>
<dbReference type="GO" id="GO:0003677">
    <property type="term" value="F:DNA binding"/>
    <property type="evidence" value="ECO:0007669"/>
    <property type="project" value="InterPro"/>
</dbReference>
<keyword evidence="5" id="KW-1185">Reference proteome</keyword>
<dbReference type="SMART" id="SM00487">
    <property type="entry name" value="DEXDc"/>
    <property type="match status" value="1"/>
</dbReference>
<dbReference type="PANTHER" id="PTHR41313:SF1">
    <property type="entry name" value="DNA METHYLASE ADENINE-SPECIFIC DOMAIN-CONTAINING PROTEIN"/>
    <property type="match status" value="1"/>
</dbReference>
<evidence type="ECO:0000313" key="4">
    <source>
        <dbReference type="EMBL" id="OWK39469.1"/>
    </source>
</evidence>
<accession>A0A225DQJ6</accession>
<dbReference type="Pfam" id="PF04851">
    <property type="entry name" value="ResIII"/>
    <property type="match status" value="1"/>
</dbReference>
<feature type="domain" description="Helicase C-terminal" evidence="3">
    <location>
        <begin position="1282"/>
        <end position="1455"/>
    </location>
</feature>
<dbReference type="GO" id="GO:0005524">
    <property type="term" value="F:ATP binding"/>
    <property type="evidence" value="ECO:0007669"/>
    <property type="project" value="InterPro"/>
</dbReference>
<dbReference type="CDD" id="cd02440">
    <property type="entry name" value="AdoMet_MTases"/>
    <property type="match status" value="1"/>
</dbReference>
<dbReference type="Proteomes" id="UP000214646">
    <property type="component" value="Unassembled WGS sequence"/>
</dbReference>
<dbReference type="GO" id="GO:0016787">
    <property type="term" value="F:hydrolase activity"/>
    <property type="evidence" value="ECO:0007669"/>
    <property type="project" value="InterPro"/>
</dbReference>
<name>A0A225DQJ6_9BACT</name>
<dbReference type="Gene3D" id="3.40.50.300">
    <property type="entry name" value="P-loop containing nucleotide triphosphate hydrolases"/>
    <property type="match status" value="2"/>
</dbReference>
<feature type="region of interest" description="Disordered" evidence="2">
    <location>
        <begin position="31"/>
        <end position="72"/>
    </location>
</feature>
<gene>
    <name evidence="4" type="ORF">FRUB_06032</name>
</gene>
<keyword evidence="4" id="KW-0808">Transferase</keyword>
<organism evidence="4 5">
    <name type="scientific">Fimbriiglobus ruber</name>
    <dbReference type="NCBI Taxonomy" id="1908690"/>
    <lineage>
        <taxon>Bacteria</taxon>
        <taxon>Pseudomonadati</taxon>
        <taxon>Planctomycetota</taxon>
        <taxon>Planctomycetia</taxon>
        <taxon>Gemmatales</taxon>
        <taxon>Gemmataceae</taxon>
        <taxon>Fimbriiglobus</taxon>
    </lineage>
</organism>
<dbReference type="GO" id="GO:0008168">
    <property type="term" value="F:methyltransferase activity"/>
    <property type="evidence" value="ECO:0007669"/>
    <property type="project" value="UniProtKB-KW"/>
</dbReference>
<dbReference type="PROSITE" id="PS51194">
    <property type="entry name" value="HELICASE_CTER"/>
    <property type="match status" value="1"/>
</dbReference>
<proteinExistence type="predicted"/>
<reference evidence="5" key="1">
    <citation type="submission" date="2017-06" db="EMBL/GenBank/DDBJ databases">
        <title>Genome analysis of Fimbriiglobus ruber SP5, the first member of the order Planctomycetales with confirmed chitinolytic capability.</title>
        <authorList>
            <person name="Ravin N.V."/>
            <person name="Rakitin A.L."/>
            <person name="Ivanova A.A."/>
            <person name="Beletsky A.V."/>
            <person name="Kulichevskaya I.S."/>
            <person name="Mardanov A.V."/>
            <person name="Dedysh S.N."/>
        </authorList>
    </citation>
    <scope>NUCLEOTIDE SEQUENCE [LARGE SCALE GENOMIC DNA]</scope>
    <source>
        <strain evidence="5">SP5</strain>
    </source>
</reference>
<dbReference type="SUPFAM" id="SSF52540">
    <property type="entry name" value="P-loop containing nucleoside triphosphate hydrolases"/>
    <property type="match status" value="2"/>
</dbReference>
<evidence type="ECO:0000259" key="3">
    <source>
        <dbReference type="PROSITE" id="PS51194"/>
    </source>
</evidence>
<dbReference type="InterPro" id="IPR052933">
    <property type="entry name" value="DNA_Protect_Modify"/>
</dbReference>
<dbReference type="InterPro" id="IPR029063">
    <property type="entry name" value="SAM-dependent_MTases_sf"/>
</dbReference>
<dbReference type="RefSeq" id="WP_238602801.1">
    <property type="nucleotide sequence ID" value="NZ_NIDE01000010.1"/>
</dbReference>
<dbReference type="Gene3D" id="3.40.50.150">
    <property type="entry name" value="Vaccinia Virus protein VP39"/>
    <property type="match status" value="1"/>
</dbReference>
<dbReference type="GO" id="GO:0032259">
    <property type="term" value="P:methylation"/>
    <property type="evidence" value="ECO:0007669"/>
    <property type="project" value="UniProtKB-KW"/>
</dbReference>
<evidence type="ECO:0000256" key="2">
    <source>
        <dbReference type="SAM" id="MobiDB-lite"/>
    </source>
</evidence>
<sequence length="1748" mass="194039">MSQVQYCLQFPSIPPTNESELTHVPVMAKSKSTPSLFDSELPPEERSRTFAERFTPPSAKPFTEKVRSSRPSLFDAVNDEPEIREEPLALPPPAQPVPPRPVPTVAAGPMGKAKDLLAAIKTLKKLERLRCIPDDGEREVLSRFCGFGPVALHIFPDPVTGKYKDGWEQIGEELRGLLTPEEYASVKRTTFSQFFTSPVVMAAMHEGLARLGVAPGATVLEPGAGIGRFMNQGDYAYIGVELDSITGRIARLLHPKADIRIESVQDTRLPQLDAVIGNVPFADVKLEHNGQRFSLHDYCFAKSVDSLKPGGVLALVTSHYTLDKQNTAIREYLADRADFLGAIRLPSDAFKREGTSVVTDIVFMRKRSLDEPPRHVDEWLKAEPTEIEGRSLPVNEYFNRHPEMVLGTYSGKDSLYGEGYSVLSNGDLAEQLKRAVERLPELKTPSRPDLEANSAEIPQKSALDTSKGQFVPPPPEKHISEGSFFVHDSRIHQMVDGQTVPVVYGGSELWAHGGLVGRRMGALIGLRDLARRVLQSQNEGWPESARVDARRKLNHAYDAFKSAFGPINKTTVSESKDGTQIRRMPNLAKFREDPDAMLVMALEEYDEATGEAKKAPIMQRDVVGKTPPITSVTSAEEGLLVSLDQRGAVDLPFIAQLYGKPEGTVISELGDLIYFDPQKAWQTADEYLSGNVRAKLAAAEKAGVERNIEALKAVQPEDVLPGDIDANLGAPWIPVSDIQAFATELFRVEPDSITIGHLAKDAVWSVEGDYSAERSVAVTADYGTSRANGIWLLGLALNMKSPVIYDPDPSDPDKRVVNQEATLAAKEKQRAIKEQFKSWVFSDPDRTERLVRLYNDNFNNLRPRQFDGSHLDFPGMSQALTLRQHQKDAVWRIMSGGNTLLAHAVGAGKTGACSAGAMKLKQAGLAKKSLIAVPNHLLEQFAREFQQFYPNAKLLVASKDDFTKERRKFLTAKIASGDWDAIIVTHSSFERIGMSRDFQEKFLRKQIAEYEELLCDRAKDKNRNIIKTLEKQKAAREAKLKDLLAQDKKDDGLVFDELGVDHIFIDEFQQFKNMELASKMDRVAGIQTGGSERAFDLFMKSQYLHEQHPGHGLTGASGTPVSNSMVELYTLQKYFDPEGLRDRGIEHFDAWAATFGEVVETMEISPDGQTLKPRSRFAKFVNLPELQQMFRAFSDVQTTDMLDLPRPKLEGGKAQVVACPMSDEQSEIQQKLVERYERIRSSKVDPREDNALAITTDGRKLALDARMLSPNAEDFPGSKINALVENVFAIWEKTAPTKGTQMIFSDIGVNPTAWEFSAYEEVTKKLIARGIPREQIVSIGEADSDAKKQALFEKVRNGTVRVLLGSTAKLGTGTNVQKRLVAMHHLDAPWKPAEVEQRDGRILRQGNQNEEVSIYRYVTEGSFDAYMWQALETKARFISQVMTGESGVRRAEDIGGQELSYAEVKAIASGNPAVLTLAEADAELQKLAVLRRSHADEQFLARRNLRELPQTIERLEKRLEALTADASTVAASKGMTPGTEAALGQALTQIPDEVDRRRVFPIGEYRGLAFGLERHPGGSADVYLEGRGYRTAPLSRESQGPRAVMNALNRIATTYDERIEATGKELVVVRGQLGDYEARLGRVFAHSGYMEELSGLRDRLKIALSGTPAEGEPTAGELAEKIKALRESQVVEAPMRVTPKPRAEIRRRVEEKPVEPEAPVEEAPLEEVRPPESFRRRINRGGAQQTLF</sequence>
<evidence type="ECO:0000256" key="1">
    <source>
        <dbReference type="SAM" id="Coils"/>
    </source>
</evidence>
<dbReference type="PANTHER" id="PTHR41313">
    <property type="entry name" value="ADENINE-SPECIFIC METHYLTRANSFERASE"/>
    <property type="match status" value="1"/>
</dbReference>
<dbReference type="InterPro" id="IPR014001">
    <property type="entry name" value="Helicase_ATP-bd"/>
</dbReference>
<dbReference type="InterPro" id="IPR006935">
    <property type="entry name" value="Helicase/UvrB_N"/>
</dbReference>
<comment type="caution">
    <text evidence="4">The sequence shown here is derived from an EMBL/GenBank/DDBJ whole genome shotgun (WGS) entry which is preliminary data.</text>
</comment>
<feature type="compositionally biased region" description="Basic and acidic residues" evidence="2">
    <location>
        <begin position="1701"/>
        <end position="1715"/>
    </location>
</feature>
<dbReference type="Pfam" id="PF00271">
    <property type="entry name" value="Helicase_C"/>
    <property type="match status" value="1"/>
</dbReference>
<protein>
    <submittedName>
        <fullName evidence="4">Putative DNA methylase</fullName>
    </submittedName>
</protein>